<evidence type="ECO:0000313" key="7">
    <source>
        <dbReference type="Proteomes" id="UP000441389"/>
    </source>
</evidence>
<proteinExistence type="predicted"/>
<dbReference type="Pfam" id="PF00027">
    <property type="entry name" value="cNMP_binding"/>
    <property type="match status" value="1"/>
</dbReference>
<evidence type="ECO:0000259" key="5">
    <source>
        <dbReference type="PROSITE" id="PS51063"/>
    </source>
</evidence>
<organism evidence="6 7">
    <name type="scientific">Sphingomonas horti</name>
    <dbReference type="NCBI Taxonomy" id="2682842"/>
    <lineage>
        <taxon>Bacteria</taxon>
        <taxon>Pseudomonadati</taxon>
        <taxon>Pseudomonadota</taxon>
        <taxon>Alphaproteobacteria</taxon>
        <taxon>Sphingomonadales</taxon>
        <taxon>Sphingomonadaceae</taxon>
        <taxon>Sphingomonas</taxon>
    </lineage>
</organism>
<dbReference type="Proteomes" id="UP000441389">
    <property type="component" value="Unassembled WGS sequence"/>
</dbReference>
<dbReference type="InterPro" id="IPR036390">
    <property type="entry name" value="WH_DNA-bd_sf"/>
</dbReference>
<dbReference type="SMART" id="SM00100">
    <property type="entry name" value="cNMP"/>
    <property type="match status" value="1"/>
</dbReference>
<evidence type="ECO:0000256" key="2">
    <source>
        <dbReference type="ARBA" id="ARBA00023125"/>
    </source>
</evidence>
<evidence type="ECO:0000259" key="4">
    <source>
        <dbReference type="PROSITE" id="PS50042"/>
    </source>
</evidence>
<sequence>MSLNGMNRFAALGQEERHHLEAALTSRAVPARTALVGEGDPAGTLFLLAEGWAFRHQTSRNGSRQIVGLALPGDFCNLDVLAFGRIDYGVRMLTPGTLLTIERDKALALGVYFPAISALFSQSAFAENAILSRWTFCLGRLSAQERLAHLLCELAIRRGFEQDRRHVRIELPLTQEQLADVLGLTGVHVNRVLQTLRARGLVAKRGRMVEIFDFPALRAMAGFDPAYLHRDPARPESVAA</sequence>
<dbReference type="SUPFAM" id="SSF46785">
    <property type="entry name" value="Winged helix' DNA-binding domain"/>
    <property type="match status" value="1"/>
</dbReference>
<dbReference type="InterPro" id="IPR036388">
    <property type="entry name" value="WH-like_DNA-bd_sf"/>
</dbReference>
<keyword evidence="3" id="KW-0804">Transcription</keyword>
<dbReference type="EMBL" id="WQMS01000013">
    <property type="protein sequence ID" value="MVO78329.1"/>
    <property type="molecule type" value="Genomic_DNA"/>
</dbReference>
<dbReference type="SUPFAM" id="SSF51206">
    <property type="entry name" value="cAMP-binding domain-like"/>
    <property type="match status" value="1"/>
</dbReference>
<dbReference type="PROSITE" id="PS51063">
    <property type="entry name" value="HTH_CRP_2"/>
    <property type="match status" value="1"/>
</dbReference>
<dbReference type="InterPro" id="IPR018490">
    <property type="entry name" value="cNMP-bd_dom_sf"/>
</dbReference>
<dbReference type="InterPro" id="IPR012318">
    <property type="entry name" value="HTH_CRP"/>
</dbReference>
<evidence type="ECO:0000256" key="3">
    <source>
        <dbReference type="ARBA" id="ARBA00023163"/>
    </source>
</evidence>
<dbReference type="RefSeq" id="WP_157027290.1">
    <property type="nucleotide sequence ID" value="NZ_WQMS01000013.1"/>
</dbReference>
<dbReference type="PROSITE" id="PS50042">
    <property type="entry name" value="CNMP_BINDING_3"/>
    <property type="match status" value="1"/>
</dbReference>
<reference evidence="6 7" key="1">
    <citation type="submission" date="2019-12" db="EMBL/GenBank/DDBJ databases">
        <authorList>
            <person name="Huq M.A."/>
        </authorList>
    </citation>
    <scope>NUCLEOTIDE SEQUENCE [LARGE SCALE GENOMIC DNA]</scope>
    <source>
        <strain evidence="6 7">MAH-20</strain>
    </source>
</reference>
<keyword evidence="7" id="KW-1185">Reference proteome</keyword>
<keyword evidence="1" id="KW-0805">Transcription regulation</keyword>
<evidence type="ECO:0000313" key="6">
    <source>
        <dbReference type="EMBL" id="MVO78329.1"/>
    </source>
</evidence>
<dbReference type="GO" id="GO:0003700">
    <property type="term" value="F:DNA-binding transcription factor activity"/>
    <property type="evidence" value="ECO:0007669"/>
    <property type="project" value="TreeGrafter"/>
</dbReference>
<feature type="domain" description="Cyclic nucleotide-binding" evidence="4">
    <location>
        <begin position="8"/>
        <end position="51"/>
    </location>
</feature>
<dbReference type="PANTHER" id="PTHR24567">
    <property type="entry name" value="CRP FAMILY TRANSCRIPTIONAL REGULATORY PROTEIN"/>
    <property type="match status" value="1"/>
</dbReference>
<protein>
    <submittedName>
        <fullName evidence="6">Helix-turn-helix domain-containing protein</fullName>
    </submittedName>
</protein>
<dbReference type="CDD" id="cd00038">
    <property type="entry name" value="CAP_ED"/>
    <property type="match status" value="1"/>
</dbReference>
<keyword evidence="2" id="KW-0238">DNA-binding</keyword>
<dbReference type="SMART" id="SM00419">
    <property type="entry name" value="HTH_CRP"/>
    <property type="match status" value="1"/>
</dbReference>
<comment type="caution">
    <text evidence="6">The sequence shown here is derived from an EMBL/GenBank/DDBJ whole genome shotgun (WGS) entry which is preliminary data.</text>
</comment>
<dbReference type="GO" id="GO:0005829">
    <property type="term" value="C:cytosol"/>
    <property type="evidence" value="ECO:0007669"/>
    <property type="project" value="TreeGrafter"/>
</dbReference>
<dbReference type="InterPro" id="IPR014710">
    <property type="entry name" value="RmlC-like_jellyroll"/>
</dbReference>
<accession>A0A6I4J154</accession>
<dbReference type="InterPro" id="IPR050397">
    <property type="entry name" value="Env_Response_Regulators"/>
</dbReference>
<evidence type="ECO:0000256" key="1">
    <source>
        <dbReference type="ARBA" id="ARBA00023015"/>
    </source>
</evidence>
<dbReference type="AlphaFoldDB" id="A0A6I4J154"/>
<dbReference type="Gene3D" id="1.10.10.10">
    <property type="entry name" value="Winged helix-like DNA-binding domain superfamily/Winged helix DNA-binding domain"/>
    <property type="match status" value="1"/>
</dbReference>
<dbReference type="PANTHER" id="PTHR24567:SF68">
    <property type="entry name" value="DNA-BINDING TRANSCRIPTIONAL DUAL REGULATOR CRP"/>
    <property type="match status" value="1"/>
</dbReference>
<dbReference type="InterPro" id="IPR000595">
    <property type="entry name" value="cNMP-bd_dom"/>
</dbReference>
<gene>
    <name evidence="6" type="ORF">GON01_10340</name>
</gene>
<dbReference type="GO" id="GO:0003677">
    <property type="term" value="F:DNA binding"/>
    <property type="evidence" value="ECO:0007669"/>
    <property type="project" value="UniProtKB-KW"/>
</dbReference>
<feature type="domain" description="HTH crp-type" evidence="5">
    <location>
        <begin position="141"/>
        <end position="215"/>
    </location>
</feature>
<dbReference type="Pfam" id="PF13545">
    <property type="entry name" value="HTH_Crp_2"/>
    <property type="match status" value="1"/>
</dbReference>
<dbReference type="Gene3D" id="2.60.120.10">
    <property type="entry name" value="Jelly Rolls"/>
    <property type="match status" value="1"/>
</dbReference>
<name>A0A6I4J154_9SPHN</name>